<reference evidence="3" key="3">
    <citation type="journal article" date="2019" name="Microbiol. Resour. Announc.">
        <title>Complete Genome Sequence of Halorubrum ezzemoulense Strain Fb21.</title>
        <authorList>
            <person name="Feng Y."/>
            <person name="Louyakis A.S."/>
            <person name="Makkay A.M."/>
            <person name="Guerrero R.O."/>
            <person name="Papke R.T."/>
            <person name="Gogarten J.P."/>
        </authorList>
    </citation>
    <scope>NUCLEOTIDE SEQUENCE</scope>
    <source>
        <strain evidence="3">Fb21</strain>
    </source>
</reference>
<dbReference type="KEGG" id="hezz:EO776_01435"/>
<reference evidence="5" key="4">
    <citation type="submission" date="2019-01" db="EMBL/GenBank/DDBJ databases">
        <title>Complete genome of Halorubrum ezzemoulense strain FB21.</title>
        <authorList>
            <person name="Feng Y."/>
            <person name="Louyakis A.S."/>
            <person name="Papke R.T."/>
            <person name="Gogarten J.P."/>
        </authorList>
    </citation>
    <scope>NUCLEOTIDE SEQUENCE [LARGE SCALE GENOMIC DNA]</scope>
    <source>
        <strain evidence="5">Fb21</strain>
    </source>
</reference>
<evidence type="ECO:0000313" key="5">
    <source>
        <dbReference type="Proteomes" id="UP000293073"/>
    </source>
</evidence>
<organism evidence="2 4">
    <name type="scientific">Halorubrum ezzemoulense</name>
    <name type="common">Halorubrum chaoviator</name>
    <dbReference type="NCBI Taxonomy" id="337243"/>
    <lineage>
        <taxon>Archaea</taxon>
        <taxon>Methanobacteriati</taxon>
        <taxon>Methanobacteriota</taxon>
        <taxon>Stenosarchaea group</taxon>
        <taxon>Halobacteria</taxon>
        <taxon>Halobacteriales</taxon>
        <taxon>Haloferacaceae</taxon>
        <taxon>Halorubrum</taxon>
    </lineage>
</organism>
<reference evidence="2 4" key="1">
    <citation type="journal article" date="2014" name="Front. Microbiol.">
        <title>Population and genomic analysis of the genus Halorubrum.</title>
        <authorList>
            <person name="Fullmer M.S."/>
            <person name="Soucy S.M."/>
            <person name="Swithers K.S."/>
            <person name="Makkay A.M."/>
            <person name="Wheeler R."/>
            <person name="Ventosa A."/>
            <person name="Gogarten J.P."/>
            <person name="Papke R.T."/>
        </authorList>
    </citation>
    <scope>NUCLEOTIDE SEQUENCE [LARGE SCALE GENOMIC DNA]</scope>
    <source>
        <strain evidence="2 4">LD3</strain>
    </source>
</reference>
<dbReference type="PANTHER" id="PTHR39328:SF1">
    <property type="entry name" value="BLL2871 PROTEIN"/>
    <property type="match status" value="1"/>
</dbReference>
<evidence type="ECO:0000313" key="2">
    <source>
        <dbReference type="EMBL" id="OYR62735.1"/>
    </source>
</evidence>
<accession>A0A256J1R7</accession>
<dbReference type="EMBL" id="CP034940">
    <property type="protein sequence ID" value="QAY18796.1"/>
    <property type="molecule type" value="Genomic_DNA"/>
</dbReference>
<dbReference type="SUPFAM" id="SSF56235">
    <property type="entry name" value="N-terminal nucleophile aminohydrolases (Ntn hydrolases)"/>
    <property type="match status" value="1"/>
</dbReference>
<name>A0A256J1R7_HALEZ</name>
<dbReference type="Proteomes" id="UP000293073">
    <property type="component" value="Chromosome"/>
</dbReference>
<evidence type="ECO:0000256" key="1">
    <source>
        <dbReference type="SAM" id="MobiDB-lite"/>
    </source>
</evidence>
<dbReference type="AlphaFoldDB" id="A0A256J1R7"/>
<gene>
    <name evidence="2" type="ORF">DJ83_04765</name>
    <name evidence="3" type="ORF">EO776_01435</name>
</gene>
<proteinExistence type="predicted"/>
<dbReference type="InterPro" id="IPR029055">
    <property type="entry name" value="Ntn_hydrolases_N"/>
</dbReference>
<feature type="region of interest" description="Disordered" evidence="1">
    <location>
        <begin position="1"/>
        <end position="23"/>
    </location>
</feature>
<reference evidence="2" key="2">
    <citation type="submission" date="2017-05" db="EMBL/GenBank/DDBJ databases">
        <authorList>
            <person name="Song R."/>
            <person name="Chenine A.L."/>
            <person name="Ruprecht R.M."/>
        </authorList>
    </citation>
    <scope>NUCLEOTIDE SEQUENCE</scope>
    <source>
        <strain evidence="2">LD3</strain>
    </source>
</reference>
<dbReference type="Pfam" id="PF06267">
    <property type="entry name" value="DUF1028"/>
    <property type="match status" value="1"/>
</dbReference>
<feature type="compositionally biased region" description="Low complexity" evidence="1">
    <location>
        <begin position="1"/>
        <end position="16"/>
    </location>
</feature>
<sequence length="251" mass="26343">MPSNTTGNTNHFTTGTDDPSPAERFAPGTFSIAGRDPDTGAFGVAVSTALVGVGALCPFVSENAAVATQSYVKVSHGRNAVELADRGVSVSTACETLLEDDPHDTYRQLHGVTADDSFRYTGADCVDWAGDTAGDDYTVAGNMLDGADVVEEVRRGYADADGEFADRLIAALEAGQAAGGDKRGKISAALLVAAPEPKLYHNLRVDNSDAPIDELREAYDLAVETEAELPAVAEDQLGEYPDAIVDFGLKR</sequence>
<dbReference type="PANTHER" id="PTHR39328">
    <property type="entry name" value="BLL2871 PROTEIN"/>
    <property type="match status" value="1"/>
</dbReference>
<dbReference type="Gene3D" id="3.60.20.10">
    <property type="entry name" value="Glutamine Phosphoribosylpyrophosphate, subunit 1, domain 1"/>
    <property type="match status" value="1"/>
</dbReference>
<protein>
    <submittedName>
        <fullName evidence="3">DUF1028 domain-containing protein</fullName>
    </submittedName>
</protein>
<dbReference type="EMBL" id="NHOW01000053">
    <property type="protein sequence ID" value="OYR62735.1"/>
    <property type="molecule type" value="Genomic_DNA"/>
</dbReference>
<evidence type="ECO:0000313" key="3">
    <source>
        <dbReference type="EMBL" id="QAY18796.1"/>
    </source>
</evidence>
<dbReference type="InterPro" id="IPR010430">
    <property type="entry name" value="DUF1028"/>
</dbReference>
<dbReference type="Proteomes" id="UP000216409">
    <property type="component" value="Unassembled WGS sequence"/>
</dbReference>
<evidence type="ECO:0000313" key="4">
    <source>
        <dbReference type="Proteomes" id="UP000216409"/>
    </source>
</evidence>